<reference evidence="1 2" key="1">
    <citation type="journal article" date="2008" name="Int. J. Syst. Evol. Microbiol.">
        <title>Tessaracoccus flavescens sp. nov., isolated from marine sediment.</title>
        <authorList>
            <person name="Lee D.W."/>
            <person name="Lee S.D."/>
        </authorList>
    </citation>
    <scope>NUCLEOTIDE SEQUENCE [LARGE SCALE GENOMIC DNA]</scope>
    <source>
        <strain evidence="1 2">SST-39T</strain>
    </source>
</reference>
<dbReference type="RefSeq" id="WP_077350273.1">
    <property type="nucleotide sequence ID" value="NZ_CP019607.1"/>
</dbReference>
<evidence type="ECO:0000313" key="1">
    <source>
        <dbReference type="EMBL" id="AQP51193.1"/>
    </source>
</evidence>
<dbReference type="Proteomes" id="UP000188235">
    <property type="component" value="Chromosome"/>
</dbReference>
<sequence>MPRPIDPAPDGTSYNPYHAISADGSTLVNQSEGGQLVTLAFDGEGYRVAHAQPLPTGLIDLQMSPDDTLLTLGYRNKADFKLFRADDRGWSKVATLDGWPSSAAFSADSSLFVGMTLDGKGFNVWRVSGDGATRLAERRTTDAAVPIRFAFAPDGTLALGNDEGEVTLYDMSDPAAPHASFLLGDARASLSQLQFDDAGEQLIAASRAGTVWVWSREGKGWSLYLTLRPGQDNVMGVEAYEGEIVMSMDDGRTVAWEDDPATARDAMCATFGDPLTDQEWERLVPGVEFIDGCD</sequence>
<name>A0A1Q2CYK7_9ACTN</name>
<dbReference type="AlphaFoldDB" id="A0A1Q2CYK7"/>
<keyword evidence="2" id="KW-1185">Reference proteome</keyword>
<dbReference type="KEGG" id="tfa:BW733_10470"/>
<dbReference type="Gene3D" id="2.130.10.10">
    <property type="entry name" value="YVTN repeat-like/Quinoprotein amine dehydrogenase"/>
    <property type="match status" value="1"/>
</dbReference>
<dbReference type="InterPro" id="IPR015943">
    <property type="entry name" value="WD40/YVTN_repeat-like_dom_sf"/>
</dbReference>
<accession>A0A1Q2CYK7</accession>
<dbReference type="EMBL" id="CP019607">
    <property type="protein sequence ID" value="AQP51193.1"/>
    <property type="molecule type" value="Genomic_DNA"/>
</dbReference>
<dbReference type="SUPFAM" id="SSF101908">
    <property type="entry name" value="Putative isomerase YbhE"/>
    <property type="match status" value="1"/>
</dbReference>
<gene>
    <name evidence="1" type="ORF">BW733_10470</name>
</gene>
<proteinExistence type="predicted"/>
<evidence type="ECO:0008006" key="3">
    <source>
        <dbReference type="Google" id="ProtNLM"/>
    </source>
</evidence>
<evidence type="ECO:0000313" key="2">
    <source>
        <dbReference type="Proteomes" id="UP000188235"/>
    </source>
</evidence>
<protein>
    <recommendedName>
        <fullName evidence="3">Anaphase-promoting complex subunit 4 WD40 domain-containing protein</fullName>
    </recommendedName>
</protein>
<dbReference type="STRING" id="399497.BW733_10470"/>
<dbReference type="OrthoDB" id="134501at2"/>
<organism evidence="1 2">
    <name type="scientific">Tessaracoccus flavescens</name>
    <dbReference type="NCBI Taxonomy" id="399497"/>
    <lineage>
        <taxon>Bacteria</taxon>
        <taxon>Bacillati</taxon>
        <taxon>Actinomycetota</taxon>
        <taxon>Actinomycetes</taxon>
        <taxon>Propionibacteriales</taxon>
        <taxon>Propionibacteriaceae</taxon>
        <taxon>Tessaracoccus</taxon>
    </lineage>
</organism>